<dbReference type="Pfam" id="PF00171">
    <property type="entry name" value="Aldedh"/>
    <property type="match status" value="1"/>
</dbReference>
<dbReference type="InterPro" id="IPR016160">
    <property type="entry name" value="Ald_DH_CS_CYS"/>
</dbReference>
<evidence type="ECO:0000256" key="1">
    <source>
        <dbReference type="ARBA" id="ARBA00009986"/>
    </source>
</evidence>
<sequence length="471" mass="53042">MSEIESKIDRIFNAQLANRQILREKTYHQRIAKLKSIETWVIGHRDEIQTAMRADYNKPTSEVDLSEIWASLTEIRHIRRQLKKWMRPKKVSPTLSMAMTDAWVQLEPKGVVLIISPWNFPFNLTISPLVYAIASGNCAMVKPSELTPNSSALMAKMASNIFEENEVAFFEGDSTIAEVLLEKPFNHIFFTGSPKIGKIVMEKAAKHLSTITLELGGKSPTIVDKSANLKDAAKKISWGKFLNCGQICLAPDYLLVHESVKSELLSNIKVIVAKQFAGENGSFQNSSDYSRIVNQRHHNRLSQLLEKTIASGAQLFMGGEVDNESNYIAPTILTEVENDSPVMSEEIFGPILPVITYNQLSEAMDFINARPKPLGLYIFSKRRKNIDYILNNTSAGGTSINDTILHYMHLNLPFGGINNSGFGRTHGEAGFKTFSNERSILKQAAISPMKWLYPPYTPRVKWFIKLIQKYL</sequence>
<feature type="active site" evidence="5">
    <location>
        <position position="248"/>
    </location>
</feature>
<dbReference type="AlphaFoldDB" id="A0A3D5J6E3"/>
<dbReference type="GO" id="GO:0004029">
    <property type="term" value="F:aldehyde dehydrogenase (NAD+) activity"/>
    <property type="evidence" value="ECO:0007669"/>
    <property type="project" value="TreeGrafter"/>
</dbReference>
<proteinExistence type="inferred from homology"/>
<dbReference type="GO" id="GO:0006081">
    <property type="term" value="P:aldehyde metabolic process"/>
    <property type="evidence" value="ECO:0007669"/>
    <property type="project" value="InterPro"/>
</dbReference>
<dbReference type="PROSITE" id="PS00070">
    <property type="entry name" value="ALDEHYDE_DEHYDR_CYS"/>
    <property type="match status" value="1"/>
</dbReference>
<dbReference type="PANTHER" id="PTHR43570:SF20">
    <property type="entry name" value="ALDEHYDE DEHYDROGENASE ALDX-RELATED"/>
    <property type="match status" value="1"/>
</dbReference>
<dbReference type="InterPro" id="IPR015590">
    <property type="entry name" value="Aldehyde_DH_dom"/>
</dbReference>
<protein>
    <recommendedName>
        <fullName evidence="4">Aldehyde dehydrogenase</fullName>
    </recommendedName>
</protein>
<accession>A0A3D5J6E3</accession>
<dbReference type="GO" id="GO:0005737">
    <property type="term" value="C:cytoplasm"/>
    <property type="evidence" value="ECO:0007669"/>
    <property type="project" value="TreeGrafter"/>
</dbReference>
<dbReference type="InterPro" id="IPR016163">
    <property type="entry name" value="Ald_DH_C"/>
</dbReference>
<dbReference type="PANTHER" id="PTHR43570">
    <property type="entry name" value="ALDEHYDE DEHYDROGENASE"/>
    <property type="match status" value="1"/>
</dbReference>
<feature type="active site" evidence="5 6">
    <location>
        <position position="214"/>
    </location>
</feature>
<dbReference type="CDD" id="cd07134">
    <property type="entry name" value="ALDH_AlkH-like"/>
    <property type="match status" value="1"/>
</dbReference>
<dbReference type="FunFam" id="3.40.605.10:FF:000004">
    <property type="entry name" value="Aldehyde dehydrogenase"/>
    <property type="match status" value="1"/>
</dbReference>
<feature type="domain" description="Aldehyde dehydrogenase" evidence="8">
    <location>
        <begin position="7"/>
        <end position="439"/>
    </location>
</feature>
<gene>
    <name evidence="9" type="ORF">DGQ38_17495</name>
</gene>
<dbReference type="InterPro" id="IPR012394">
    <property type="entry name" value="Aldehyde_DH_NAD(P)"/>
</dbReference>
<dbReference type="Proteomes" id="UP000264330">
    <property type="component" value="Unassembled WGS sequence"/>
</dbReference>
<evidence type="ECO:0000256" key="5">
    <source>
        <dbReference type="PIRSR" id="PIRSR036492-1"/>
    </source>
</evidence>
<reference evidence="9 10" key="1">
    <citation type="journal article" date="2018" name="Nat. Biotechnol.">
        <title>A standardized bacterial taxonomy based on genome phylogeny substantially revises the tree of life.</title>
        <authorList>
            <person name="Parks D.H."/>
            <person name="Chuvochina M."/>
            <person name="Waite D.W."/>
            <person name="Rinke C."/>
            <person name="Skarshewski A."/>
            <person name="Chaumeil P.A."/>
            <person name="Hugenholtz P."/>
        </authorList>
    </citation>
    <scope>NUCLEOTIDE SEQUENCE [LARGE SCALE GENOMIC DNA]</scope>
    <source>
        <strain evidence="9">UBA9359</strain>
    </source>
</reference>
<evidence type="ECO:0000313" key="10">
    <source>
        <dbReference type="Proteomes" id="UP000264330"/>
    </source>
</evidence>
<evidence type="ECO:0000259" key="8">
    <source>
        <dbReference type="Pfam" id="PF00171"/>
    </source>
</evidence>
<evidence type="ECO:0000256" key="2">
    <source>
        <dbReference type="ARBA" id="ARBA00023002"/>
    </source>
</evidence>
<dbReference type="InterPro" id="IPR016162">
    <property type="entry name" value="Ald_DH_N"/>
</dbReference>
<dbReference type="EMBL" id="DPMF01000402">
    <property type="protein sequence ID" value="HCV82836.1"/>
    <property type="molecule type" value="Genomic_DNA"/>
</dbReference>
<evidence type="ECO:0000256" key="3">
    <source>
        <dbReference type="ARBA" id="ARBA00023027"/>
    </source>
</evidence>
<evidence type="ECO:0000256" key="6">
    <source>
        <dbReference type="PROSITE-ProRule" id="PRU10007"/>
    </source>
</evidence>
<name>A0A3D5J6E3_9FLAO</name>
<dbReference type="InterPro" id="IPR029510">
    <property type="entry name" value="Ald_DH_CS_GLU"/>
</dbReference>
<dbReference type="Gene3D" id="3.40.605.10">
    <property type="entry name" value="Aldehyde Dehydrogenase, Chain A, domain 1"/>
    <property type="match status" value="1"/>
</dbReference>
<keyword evidence="3" id="KW-0520">NAD</keyword>
<dbReference type="FunFam" id="3.40.309.10:FF:000025">
    <property type="entry name" value="Aldehyde dehydrogenase"/>
    <property type="match status" value="1"/>
</dbReference>
<keyword evidence="2 4" id="KW-0560">Oxidoreductase</keyword>
<dbReference type="InterPro" id="IPR016161">
    <property type="entry name" value="Ald_DH/histidinol_DH"/>
</dbReference>
<dbReference type="Gene3D" id="3.40.309.10">
    <property type="entry name" value="Aldehyde Dehydrogenase, Chain A, domain 2"/>
    <property type="match status" value="1"/>
</dbReference>
<organism evidence="9 10">
    <name type="scientific">Zunongwangia profunda</name>
    <dbReference type="NCBI Taxonomy" id="398743"/>
    <lineage>
        <taxon>Bacteria</taxon>
        <taxon>Pseudomonadati</taxon>
        <taxon>Bacteroidota</taxon>
        <taxon>Flavobacteriia</taxon>
        <taxon>Flavobacteriales</taxon>
        <taxon>Flavobacteriaceae</taxon>
        <taxon>Zunongwangia</taxon>
    </lineage>
</organism>
<evidence type="ECO:0000313" key="9">
    <source>
        <dbReference type="EMBL" id="HCV82836.1"/>
    </source>
</evidence>
<dbReference type="PIRSF" id="PIRSF036492">
    <property type="entry name" value="ALDH"/>
    <property type="match status" value="1"/>
</dbReference>
<comment type="similarity">
    <text evidence="1 4 7">Belongs to the aldehyde dehydrogenase family.</text>
</comment>
<dbReference type="PROSITE" id="PS00687">
    <property type="entry name" value="ALDEHYDE_DEHYDR_GLU"/>
    <property type="match status" value="1"/>
</dbReference>
<dbReference type="SUPFAM" id="SSF53720">
    <property type="entry name" value="ALDH-like"/>
    <property type="match status" value="1"/>
</dbReference>
<comment type="caution">
    <text evidence="9">The sequence shown here is derived from an EMBL/GenBank/DDBJ whole genome shotgun (WGS) entry which is preliminary data.</text>
</comment>
<evidence type="ECO:0000256" key="4">
    <source>
        <dbReference type="PIRNR" id="PIRNR036492"/>
    </source>
</evidence>
<evidence type="ECO:0000256" key="7">
    <source>
        <dbReference type="RuleBase" id="RU003345"/>
    </source>
</evidence>